<feature type="transmembrane region" description="Helical" evidence="5">
    <location>
        <begin position="12"/>
        <end position="30"/>
    </location>
</feature>
<dbReference type="PANTHER" id="PTHR37422:SF13">
    <property type="entry name" value="LIPOPOLYSACCHARIDE BIOSYNTHESIS PROTEIN PA4999-RELATED"/>
    <property type="match status" value="1"/>
</dbReference>
<dbReference type="InterPro" id="IPR051533">
    <property type="entry name" value="WaaL-like"/>
</dbReference>
<dbReference type="GO" id="GO:0016020">
    <property type="term" value="C:membrane"/>
    <property type="evidence" value="ECO:0007669"/>
    <property type="project" value="UniProtKB-SubCell"/>
</dbReference>
<evidence type="ECO:0000313" key="8">
    <source>
        <dbReference type="Proteomes" id="UP000250918"/>
    </source>
</evidence>
<evidence type="ECO:0000256" key="2">
    <source>
        <dbReference type="ARBA" id="ARBA00022692"/>
    </source>
</evidence>
<keyword evidence="3 5" id="KW-1133">Transmembrane helix</keyword>
<evidence type="ECO:0000256" key="4">
    <source>
        <dbReference type="ARBA" id="ARBA00023136"/>
    </source>
</evidence>
<dbReference type="Proteomes" id="UP000250918">
    <property type="component" value="Unassembled WGS sequence"/>
</dbReference>
<dbReference type="PANTHER" id="PTHR37422">
    <property type="entry name" value="TEICHURONIC ACID BIOSYNTHESIS PROTEIN TUAE"/>
    <property type="match status" value="1"/>
</dbReference>
<comment type="caution">
    <text evidence="7">The sequence shown here is derived from an EMBL/GenBank/DDBJ whole genome shotgun (WGS) entry which is preliminary data.</text>
</comment>
<reference evidence="7 8" key="1">
    <citation type="journal article" date="2018" name="ISME J.">
        <title>A methanotrophic archaeon couples anaerobic oxidation of methane to Fe(III) reduction.</title>
        <authorList>
            <person name="Cai C."/>
            <person name="Leu A.O."/>
            <person name="Xie G.J."/>
            <person name="Guo J."/>
            <person name="Feng Y."/>
            <person name="Zhao J.X."/>
            <person name="Tyson G.W."/>
            <person name="Yuan Z."/>
            <person name="Hu S."/>
        </authorList>
    </citation>
    <scope>NUCLEOTIDE SEQUENCE [LARGE SCALE GENOMIC DNA]</scope>
    <source>
        <strain evidence="7">FeB_12</strain>
    </source>
</reference>
<dbReference type="Pfam" id="PF04932">
    <property type="entry name" value="Wzy_C"/>
    <property type="match status" value="1"/>
</dbReference>
<feature type="non-terminal residue" evidence="7">
    <location>
        <position position="364"/>
    </location>
</feature>
<sequence>MSAETDKAAGRNTLLILLSAAIVLSLYINLGKVLFGSRYFTLLADGAVGLLGGWVILTHLLSGKRFRPIELLTLGFMLLGLAMILHPNVPTWLAGVEGYRSLMFQMLGLLIGLRAVRDSKDFFLLIKVVAIAAFPILLYGIKQFFVLSSFDYALIASNTAGLDTWQLFGKVRSFGLFNGPFHLGLCSGVVFWLAIGLWLKGKREGWLAVAVIAVLACVASLTRSSVVALIGSIPLVLFFVYRRYRFKVAVVTISAAAVVAIGSFVLRSQWEELGRMMDSISSVESIAEDSRLTTRFEGYRRAAGVVVEHPMGIGMGAAGDAMSRYFEPYGKIHVTSHNMFLWVLLETGVLGLVLFLSVWYYLIR</sequence>
<dbReference type="InterPro" id="IPR007016">
    <property type="entry name" value="O-antigen_ligase-rel_domated"/>
</dbReference>
<feature type="transmembrane region" description="Helical" evidence="5">
    <location>
        <begin position="69"/>
        <end position="86"/>
    </location>
</feature>
<keyword evidence="4 5" id="KW-0472">Membrane</keyword>
<feature type="transmembrane region" description="Helical" evidence="5">
    <location>
        <begin position="206"/>
        <end position="239"/>
    </location>
</feature>
<keyword evidence="2 5" id="KW-0812">Transmembrane</keyword>
<feature type="transmembrane region" description="Helical" evidence="5">
    <location>
        <begin position="123"/>
        <end position="141"/>
    </location>
</feature>
<accession>A0A855WYP9</accession>
<feature type="transmembrane region" description="Helical" evidence="5">
    <location>
        <begin position="181"/>
        <end position="199"/>
    </location>
</feature>
<protein>
    <recommendedName>
        <fullName evidence="6">O-antigen ligase-related domain-containing protein</fullName>
    </recommendedName>
</protein>
<comment type="subcellular location">
    <subcellularLocation>
        <location evidence="1">Membrane</location>
        <topology evidence="1">Multi-pass membrane protein</topology>
    </subcellularLocation>
</comment>
<evidence type="ECO:0000256" key="3">
    <source>
        <dbReference type="ARBA" id="ARBA00022989"/>
    </source>
</evidence>
<name>A0A855WYP9_9BACT</name>
<feature type="transmembrane region" description="Helical" evidence="5">
    <location>
        <begin position="339"/>
        <end position="362"/>
    </location>
</feature>
<evidence type="ECO:0000256" key="5">
    <source>
        <dbReference type="SAM" id="Phobius"/>
    </source>
</evidence>
<gene>
    <name evidence="7" type="ORF">C3F09_08635</name>
</gene>
<feature type="transmembrane region" description="Helical" evidence="5">
    <location>
        <begin position="36"/>
        <end position="57"/>
    </location>
</feature>
<evidence type="ECO:0000256" key="1">
    <source>
        <dbReference type="ARBA" id="ARBA00004141"/>
    </source>
</evidence>
<feature type="transmembrane region" description="Helical" evidence="5">
    <location>
        <begin position="245"/>
        <end position="266"/>
    </location>
</feature>
<feature type="domain" description="O-antigen ligase-related" evidence="6">
    <location>
        <begin position="209"/>
        <end position="356"/>
    </location>
</feature>
<dbReference type="AlphaFoldDB" id="A0A855WYP9"/>
<evidence type="ECO:0000313" key="7">
    <source>
        <dbReference type="EMBL" id="PWB70809.1"/>
    </source>
</evidence>
<evidence type="ECO:0000259" key="6">
    <source>
        <dbReference type="Pfam" id="PF04932"/>
    </source>
</evidence>
<organism evidence="7 8">
    <name type="scientific">candidate division GN15 bacterium</name>
    <dbReference type="NCBI Taxonomy" id="2072418"/>
    <lineage>
        <taxon>Bacteria</taxon>
        <taxon>candidate division GN15</taxon>
    </lineage>
</organism>
<dbReference type="EMBL" id="PQAP01000135">
    <property type="protein sequence ID" value="PWB70809.1"/>
    <property type="molecule type" value="Genomic_DNA"/>
</dbReference>
<proteinExistence type="predicted"/>